<dbReference type="InterPro" id="IPR029058">
    <property type="entry name" value="AB_hydrolase_fold"/>
</dbReference>
<dbReference type="Pfam" id="PF07676">
    <property type="entry name" value="PD40"/>
    <property type="match status" value="1"/>
</dbReference>
<dbReference type="InterPro" id="IPR011659">
    <property type="entry name" value="WD40"/>
</dbReference>
<evidence type="ECO:0000256" key="1">
    <source>
        <dbReference type="ARBA" id="ARBA00022801"/>
    </source>
</evidence>
<dbReference type="InterPro" id="IPR053536">
    <property type="entry name" value="Lasso_peptide_isopeptidase"/>
</dbReference>
<keyword evidence="1" id="KW-0378">Hydrolase</keyword>
<name>A0A249MRX6_SPHXE</name>
<keyword evidence="2" id="KW-0720">Serine protease</keyword>
<dbReference type="PANTHER" id="PTHR42776">
    <property type="entry name" value="SERINE PEPTIDASE S9 FAMILY MEMBER"/>
    <property type="match status" value="1"/>
</dbReference>
<feature type="signal peptide" evidence="3">
    <location>
        <begin position="1"/>
        <end position="25"/>
    </location>
</feature>
<evidence type="ECO:0000313" key="5">
    <source>
        <dbReference type="EMBL" id="ASY43877.1"/>
    </source>
</evidence>
<dbReference type="AlphaFoldDB" id="A0A249MRX6"/>
<dbReference type="SUPFAM" id="SSF82171">
    <property type="entry name" value="DPP6 N-terminal domain-like"/>
    <property type="match status" value="1"/>
</dbReference>
<proteinExistence type="predicted"/>
<organism evidence="5 6">
    <name type="scientific">Sphingobium xenophagum</name>
    <dbReference type="NCBI Taxonomy" id="121428"/>
    <lineage>
        <taxon>Bacteria</taxon>
        <taxon>Pseudomonadati</taxon>
        <taxon>Pseudomonadota</taxon>
        <taxon>Alphaproteobacteria</taxon>
        <taxon>Sphingomonadales</taxon>
        <taxon>Sphingomonadaceae</taxon>
        <taxon>Sphingobium</taxon>
    </lineage>
</organism>
<dbReference type="Proteomes" id="UP000217141">
    <property type="component" value="Chromosome I"/>
</dbReference>
<evidence type="ECO:0000256" key="2">
    <source>
        <dbReference type="ARBA" id="ARBA00022825"/>
    </source>
</evidence>
<dbReference type="EMBL" id="CP022745">
    <property type="protein sequence ID" value="ASY43877.1"/>
    <property type="molecule type" value="Genomic_DNA"/>
</dbReference>
<feature type="chain" id="PRO_5013168356" description="Peptidase S9 prolyl oligopeptidase catalytic domain-containing protein" evidence="3">
    <location>
        <begin position="26"/>
        <end position="706"/>
    </location>
</feature>
<dbReference type="KEGG" id="shyd:CJD35_04990"/>
<protein>
    <recommendedName>
        <fullName evidence="4">Peptidase S9 prolyl oligopeptidase catalytic domain-containing protein</fullName>
    </recommendedName>
</protein>
<dbReference type="PANTHER" id="PTHR42776:SF27">
    <property type="entry name" value="DIPEPTIDYL PEPTIDASE FAMILY MEMBER 6"/>
    <property type="match status" value="1"/>
</dbReference>
<evidence type="ECO:0000259" key="4">
    <source>
        <dbReference type="Pfam" id="PF00326"/>
    </source>
</evidence>
<evidence type="ECO:0000313" key="6">
    <source>
        <dbReference type="Proteomes" id="UP000217141"/>
    </source>
</evidence>
<dbReference type="InterPro" id="IPR011042">
    <property type="entry name" value="6-blade_b-propeller_TolB-like"/>
</dbReference>
<dbReference type="Pfam" id="PF00326">
    <property type="entry name" value="Peptidase_S9"/>
    <property type="match status" value="1"/>
</dbReference>
<dbReference type="Gene3D" id="2.120.10.30">
    <property type="entry name" value="TolB, C-terminal domain"/>
    <property type="match status" value="1"/>
</dbReference>
<reference evidence="5 6" key="1">
    <citation type="submission" date="2017-08" db="EMBL/GenBank/DDBJ databases">
        <title>Whole Genome Sequence of Sphingobium hydrophobicum C1: Insights into Adaption to the Electronic-waste Contaminated Sediment.</title>
        <authorList>
            <person name="Song D."/>
            <person name="Chen X."/>
            <person name="Xu M."/>
        </authorList>
    </citation>
    <scope>NUCLEOTIDE SEQUENCE [LARGE SCALE GENOMIC DNA]</scope>
    <source>
        <strain evidence="5 6">C1</strain>
    </source>
</reference>
<accession>A0A249MRX6</accession>
<dbReference type="SUPFAM" id="SSF53474">
    <property type="entry name" value="alpha/beta-Hydrolases"/>
    <property type="match status" value="1"/>
</dbReference>
<dbReference type="GO" id="GO:0006508">
    <property type="term" value="P:proteolysis"/>
    <property type="evidence" value="ECO:0007669"/>
    <property type="project" value="InterPro"/>
</dbReference>
<dbReference type="RefSeq" id="WP_095686811.1">
    <property type="nucleotide sequence ID" value="NZ_CP022745.1"/>
</dbReference>
<evidence type="ECO:0000256" key="3">
    <source>
        <dbReference type="SAM" id="SignalP"/>
    </source>
</evidence>
<keyword evidence="3" id="KW-0732">Signal</keyword>
<dbReference type="InterPro" id="IPR001375">
    <property type="entry name" value="Peptidase_S9_cat"/>
</dbReference>
<dbReference type="Gene3D" id="3.40.50.1820">
    <property type="entry name" value="alpha/beta hydrolase"/>
    <property type="match status" value="1"/>
</dbReference>
<sequence length="706" mass="76996">MVSVDVPGRLGLAALCLLFPAAAWANCEDVLPTHEASSTANRNLTAADLIQLREIGDPDSAVFNGPSPFAVSPDGSRIAYIINRADLATNSYCRALVISELTGVGPPDIVDRGGELIKIMDVQRGFYLPSGAARTIVPSWTPDGRRIAYLRRDHGVTQAWVAQADGGGAHAVTRSDVDVEAVAWSNDGTRLLYGTRKGAAAVREELDREGQSGWLYDRRVSPEISARPLTPATEALDVSAVDLRTGAVMPADAAEQSAVERAAPADMPVDPEAIGADGRKAHLERSNTSPLTPARLVVTNGDSSRRCDAEACAGGIVSLWWQGASVLILRREGWAKEAMALYRWRPGAARTTALLRTTDVLHGCVMAGTELVCAREDSSTPRKVVAIDTADGRMRTIFDPNPEFSGIRLGSVTRLRWRNDLGLEAWGDLVLPPGHKPGEKLPMVVVQYHSDGFLRGGTGDDYPIFLLAQRGIAVLSTERPNFFAAAFPQLKTWYEINAANQKDWGERRSLLSSVLTGVRMAVDRSDIDPARVGITGLSDGASTVAFALINSKAFAAAALSTCCMEPNTTATYGGIAWAKWLRGMGYPPATQDNPGFWRDMSLARNAARIDTPLLMQLADNEFRLALEAFGALHEQNKPVEMYVYPNEFHVKWQPIHRRAVYERNLDWFSFWLQGREDSDAAKIAQYRRWHTMRSGAQPSPEPVPVR</sequence>
<gene>
    <name evidence="5" type="ORF">CJD35_04990</name>
</gene>
<dbReference type="NCBIfam" id="NF033523">
    <property type="entry name" value="lasso_peptidase"/>
    <property type="match status" value="1"/>
</dbReference>
<keyword evidence="2" id="KW-0645">Protease</keyword>
<feature type="domain" description="Peptidase S9 prolyl oligopeptidase catalytic" evidence="4">
    <location>
        <begin position="501"/>
        <end position="673"/>
    </location>
</feature>
<dbReference type="GO" id="GO:0004252">
    <property type="term" value="F:serine-type endopeptidase activity"/>
    <property type="evidence" value="ECO:0007669"/>
    <property type="project" value="TreeGrafter"/>
</dbReference>